<dbReference type="KEGG" id="mcg:GL4_1155"/>
<proteinExistence type="predicted"/>
<organism evidence="2 3">
    <name type="scientific">Methyloceanibacter caenitepidi</name>
    <dbReference type="NCBI Taxonomy" id="1384459"/>
    <lineage>
        <taxon>Bacteria</taxon>
        <taxon>Pseudomonadati</taxon>
        <taxon>Pseudomonadota</taxon>
        <taxon>Alphaproteobacteria</taxon>
        <taxon>Hyphomicrobiales</taxon>
        <taxon>Hyphomicrobiaceae</taxon>
        <taxon>Methyloceanibacter</taxon>
    </lineage>
</organism>
<keyword evidence="1" id="KW-0812">Transmembrane</keyword>
<dbReference type="Proteomes" id="UP000031643">
    <property type="component" value="Chromosome"/>
</dbReference>
<keyword evidence="3" id="KW-1185">Reference proteome</keyword>
<dbReference type="HOGENOM" id="CLU_2862638_0_0_5"/>
<dbReference type="AlphaFoldDB" id="A0A0A8K0V7"/>
<evidence type="ECO:0000313" key="2">
    <source>
        <dbReference type="EMBL" id="BAQ16613.1"/>
    </source>
</evidence>
<dbReference type="EMBL" id="AP014648">
    <property type="protein sequence ID" value="BAQ16613.1"/>
    <property type="molecule type" value="Genomic_DNA"/>
</dbReference>
<gene>
    <name evidence="2" type="ORF">GL4_1155</name>
</gene>
<accession>A0A0A8K0V7</accession>
<keyword evidence="1" id="KW-0472">Membrane</keyword>
<name>A0A0A8K0V7_9HYPH</name>
<keyword evidence="1" id="KW-1133">Transmembrane helix</keyword>
<reference evidence="2 3" key="1">
    <citation type="submission" date="2014-09" db="EMBL/GenBank/DDBJ databases">
        <title>Genome sequencing of Methyloceanibacter caenitepidi Gela4.</title>
        <authorList>
            <person name="Takeuchi M."/>
            <person name="Susumu S."/>
            <person name="Kamagata Y."/>
            <person name="Oshima K."/>
            <person name="Hattori M."/>
            <person name="Iwasaki W."/>
        </authorList>
    </citation>
    <scope>NUCLEOTIDE SEQUENCE [LARGE SCALE GENOMIC DNA]</scope>
    <source>
        <strain evidence="2 3">Gela4</strain>
    </source>
</reference>
<evidence type="ECO:0000256" key="1">
    <source>
        <dbReference type="SAM" id="Phobius"/>
    </source>
</evidence>
<feature type="transmembrane region" description="Helical" evidence="1">
    <location>
        <begin position="32"/>
        <end position="54"/>
    </location>
</feature>
<sequence>MALDIVIALTIESTAMLGRFDMALATTSIAALLPWVLVPWGTLMAAVSTIYGILLRRRSWDGAG</sequence>
<evidence type="ECO:0000313" key="3">
    <source>
        <dbReference type="Proteomes" id="UP000031643"/>
    </source>
</evidence>
<protein>
    <submittedName>
        <fullName evidence="2">Uncharacterized protein</fullName>
    </submittedName>
</protein>